<dbReference type="VEuPathDB" id="TrichDB:TVAGG3_0536750"/>
<accession>A2DZV7</accession>
<proteinExistence type="predicted"/>
<dbReference type="AlphaFoldDB" id="A2DZV7"/>
<dbReference type="RefSeq" id="XP_001326239.1">
    <property type="nucleotide sequence ID" value="XM_001326204.1"/>
</dbReference>
<dbReference type="VEuPathDB" id="TrichDB:TVAG_478410"/>
<keyword evidence="2" id="KW-1185">Reference proteome</keyword>
<dbReference type="InParanoid" id="A2DZV7"/>
<reference evidence="1" key="2">
    <citation type="journal article" date="2007" name="Science">
        <title>Draft genome sequence of the sexually transmitted pathogen Trichomonas vaginalis.</title>
        <authorList>
            <person name="Carlton J.M."/>
            <person name="Hirt R.P."/>
            <person name="Silva J.C."/>
            <person name="Delcher A.L."/>
            <person name="Schatz M."/>
            <person name="Zhao Q."/>
            <person name="Wortman J.R."/>
            <person name="Bidwell S.L."/>
            <person name="Alsmark U.C.M."/>
            <person name="Besteiro S."/>
            <person name="Sicheritz-Ponten T."/>
            <person name="Noel C.J."/>
            <person name="Dacks J.B."/>
            <person name="Foster P.G."/>
            <person name="Simillion C."/>
            <person name="Van de Peer Y."/>
            <person name="Miranda-Saavedra D."/>
            <person name="Barton G.J."/>
            <person name="Westrop G.D."/>
            <person name="Mueller S."/>
            <person name="Dessi D."/>
            <person name="Fiori P.L."/>
            <person name="Ren Q."/>
            <person name="Paulsen I."/>
            <person name="Zhang H."/>
            <person name="Bastida-Corcuera F.D."/>
            <person name="Simoes-Barbosa A."/>
            <person name="Brown M.T."/>
            <person name="Hayes R.D."/>
            <person name="Mukherjee M."/>
            <person name="Okumura C.Y."/>
            <person name="Schneider R."/>
            <person name="Smith A.J."/>
            <person name="Vanacova S."/>
            <person name="Villalvazo M."/>
            <person name="Haas B.J."/>
            <person name="Pertea M."/>
            <person name="Feldblyum T.V."/>
            <person name="Utterback T.R."/>
            <person name="Shu C.L."/>
            <person name="Osoegawa K."/>
            <person name="de Jong P.J."/>
            <person name="Hrdy I."/>
            <person name="Horvathova L."/>
            <person name="Zubacova Z."/>
            <person name="Dolezal P."/>
            <person name="Malik S.B."/>
            <person name="Logsdon J.M. Jr."/>
            <person name="Henze K."/>
            <person name="Gupta A."/>
            <person name="Wang C.C."/>
            <person name="Dunne R.L."/>
            <person name="Upcroft J.A."/>
            <person name="Upcroft P."/>
            <person name="White O."/>
            <person name="Salzberg S.L."/>
            <person name="Tang P."/>
            <person name="Chiu C.-H."/>
            <person name="Lee Y.-S."/>
            <person name="Embley T.M."/>
            <person name="Coombs G.H."/>
            <person name="Mottram J.C."/>
            <person name="Tachezy J."/>
            <person name="Fraser-Liggett C.M."/>
            <person name="Johnson P.J."/>
        </authorList>
    </citation>
    <scope>NUCLEOTIDE SEQUENCE [LARGE SCALE GENOMIC DNA]</scope>
    <source>
        <strain evidence="1">G3</strain>
    </source>
</reference>
<dbReference type="KEGG" id="tva:4772004"/>
<reference evidence="1" key="1">
    <citation type="submission" date="2006-10" db="EMBL/GenBank/DDBJ databases">
        <authorList>
            <person name="Amadeo P."/>
            <person name="Zhao Q."/>
            <person name="Wortman J."/>
            <person name="Fraser-Liggett C."/>
            <person name="Carlton J."/>
        </authorList>
    </citation>
    <scope>NUCLEOTIDE SEQUENCE</scope>
    <source>
        <strain evidence="1">G3</strain>
    </source>
</reference>
<evidence type="ECO:0000313" key="2">
    <source>
        <dbReference type="Proteomes" id="UP000001542"/>
    </source>
</evidence>
<dbReference type="EMBL" id="DS113276">
    <property type="protein sequence ID" value="EAY14016.1"/>
    <property type="molecule type" value="Genomic_DNA"/>
</dbReference>
<protein>
    <submittedName>
        <fullName evidence="1">Uncharacterized protein</fullName>
    </submittedName>
</protein>
<gene>
    <name evidence="1" type="ORF">TVAG_478410</name>
</gene>
<evidence type="ECO:0000313" key="1">
    <source>
        <dbReference type="EMBL" id="EAY14016.1"/>
    </source>
</evidence>
<sequence length="180" mass="19874">MFLTFVCLFGIGEKQDPVAPILGNWQITGSVEGTDNSEIANFTLGISKTPENPHISTEIHGADEDGVVVPLAKVEIDCEGVIANVKVESNSATLEFAIDCSKKSDVGTTENYQYSYINYGTTILLTLYDTTTRKITSYRLQKPQPQQSALTSMMPMLMMFAMQFFMRRPQAQQGNGEANQ</sequence>
<dbReference type="Proteomes" id="UP000001542">
    <property type="component" value="Unassembled WGS sequence"/>
</dbReference>
<name>A2DZV7_TRIV3</name>
<organism evidence="1 2">
    <name type="scientific">Trichomonas vaginalis (strain ATCC PRA-98 / G3)</name>
    <dbReference type="NCBI Taxonomy" id="412133"/>
    <lineage>
        <taxon>Eukaryota</taxon>
        <taxon>Metamonada</taxon>
        <taxon>Parabasalia</taxon>
        <taxon>Trichomonadida</taxon>
        <taxon>Trichomonadidae</taxon>
        <taxon>Trichomonas</taxon>
    </lineage>
</organism>